<dbReference type="Pfam" id="PF00043">
    <property type="entry name" value="GST_C"/>
    <property type="match status" value="1"/>
</dbReference>
<evidence type="ECO:0000256" key="1">
    <source>
        <dbReference type="ARBA" id="ARBA00009899"/>
    </source>
</evidence>
<evidence type="ECO:0000313" key="9">
    <source>
        <dbReference type="EnsemblMetazoa" id="ENSAATROPP002893"/>
    </source>
</evidence>
<evidence type="ECO:0000259" key="7">
    <source>
        <dbReference type="PROSITE" id="PS50404"/>
    </source>
</evidence>
<dbReference type="PANTHER" id="PTHR43969">
    <property type="entry name" value="GLUTATHIONE S TRANSFERASE D10, ISOFORM A-RELATED"/>
    <property type="match status" value="1"/>
</dbReference>
<dbReference type="SFLD" id="SFLDG00358">
    <property type="entry name" value="Main_(cytGST)"/>
    <property type="match status" value="1"/>
</dbReference>
<sequence>MAPLVLYHFPASPPSRSVLLVFRNLELDVEVKIVNILAGEQLAEEFRAINPEHTVPTLADEDYVLWESKAIVTYLAEQYKPGCPMYPNDPKKRGLINQRLHYDSCILFAAMRNIVSAVLRSGETVIPQEKKDTLHQALEKMEAYLDGCDWVAGDECTLADLCLLANVSTVKEMGVGFDAFPNINGWYERCQGLPGFDENNEGAALLANIIKSKLDEPY</sequence>
<dbReference type="GO" id="GO:0004364">
    <property type="term" value="F:glutathione transferase activity"/>
    <property type="evidence" value="ECO:0007669"/>
    <property type="project" value="UniProtKB-EC"/>
</dbReference>
<dbReference type="SFLD" id="SFLDG01153">
    <property type="entry name" value="Main.4:_Theta-like"/>
    <property type="match status" value="1"/>
</dbReference>
<dbReference type="InterPro" id="IPR004046">
    <property type="entry name" value="GST_C"/>
</dbReference>
<dbReference type="GO" id="GO:0006749">
    <property type="term" value="P:glutathione metabolic process"/>
    <property type="evidence" value="ECO:0007669"/>
    <property type="project" value="TreeGrafter"/>
</dbReference>
<dbReference type="InterPro" id="IPR036249">
    <property type="entry name" value="Thioredoxin-like_sf"/>
</dbReference>
<comment type="similarity">
    <text evidence="1">Belongs to the GST superfamily. Theta family.</text>
</comment>
<evidence type="ECO:0000256" key="4">
    <source>
        <dbReference type="ARBA" id="ARBA00022679"/>
    </source>
</evidence>
<dbReference type="InterPro" id="IPR036282">
    <property type="entry name" value="Glutathione-S-Trfase_C_sf"/>
</dbReference>
<dbReference type="EC" id="2.5.1.18" evidence="3"/>
<dbReference type="Gene3D" id="3.40.30.10">
    <property type="entry name" value="Glutaredoxin"/>
    <property type="match status" value="1"/>
</dbReference>
<dbReference type="SUPFAM" id="SSF47616">
    <property type="entry name" value="GST C-terminal domain-like"/>
    <property type="match status" value="1"/>
</dbReference>
<reference evidence="9" key="1">
    <citation type="submission" date="2024-04" db="UniProtKB">
        <authorList>
            <consortium name="EnsemblMetazoa"/>
        </authorList>
    </citation>
    <scope>IDENTIFICATION</scope>
    <source>
        <strain evidence="9">EBRO</strain>
    </source>
</reference>
<dbReference type="Proteomes" id="UP000075880">
    <property type="component" value="Unassembled WGS sequence"/>
</dbReference>
<dbReference type="PROSITE" id="PS50404">
    <property type="entry name" value="GST_NTER"/>
    <property type="match status" value="1"/>
</dbReference>
<evidence type="ECO:0000256" key="5">
    <source>
        <dbReference type="ARBA" id="ARBA00041523"/>
    </source>
</evidence>
<dbReference type="FunFam" id="1.20.1050.10:FF:000007">
    <property type="entry name" value="Glutathione S-transferase 1-1"/>
    <property type="match status" value="1"/>
</dbReference>
<dbReference type="InterPro" id="IPR040079">
    <property type="entry name" value="Glutathione_S-Trfase"/>
</dbReference>
<keyword evidence="10" id="KW-1185">Reference proteome</keyword>
<dbReference type="SFLD" id="SFLDS00019">
    <property type="entry name" value="Glutathione_Transferase_(cytos"/>
    <property type="match status" value="1"/>
</dbReference>
<dbReference type="SUPFAM" id="SSF52833">
    <property type="entry name" value="Thioredoxin-like"/>
    <property type="match status" value="1"/>
</dbReference>
<keyword evidence="4" id="KW-0808">Transferase</keyword>
<name>A0AAG5CWP3_ANOAO</name>
<comment type="subunit">
    <text evidence="2">Homodimer.</text>
</comment>
<evidence type="ECO:0000256" key="6">
    <source>
        <dbReference type="ARBA" id="ARBA00047960"/>
    </source>
</evidence>
<evidence type="ECO:0000313" key="10">
    <source>
        <dbReference type="Proteomes" id="UP000075880"/>
    </source>
</evidence>
<organism evidence="9 10">
    <name type="scientific">Anopheles atroparvus</name>
    <name type="common">European mosquito</name>
    <dbReference type="NCBI Taxonomy" id="41427"/>
    <lineage>
        <taxon>Eukaryota</taxon>
        <taxon>Metazoa</taxon>
        <taxon>Ecdysozoa</taxon>
        <taxon>Arthropoda</taxon>
        <taxon>Hexapoda</taxon>
        <taxon>Insecta</taxon>
        <taxon>Pterygota</taxon>
        <taxon>Neoptera</taxon>
        <taxon>Endopterygota</taxon>
        <taxon>Diptera</taxon>
        <taxon>Nematocera</taxon>
        <taxon>Culicoidea</taxon>
        <taxon>Culicidae</taxon>
        <taxon>Anophelinae</taxon>
        <taxon>Anopheles</taxon>
    </lineage>
</organism>
<proteinExistence type="inferred from homology"/>
<evidence type="ECO:0000256" key="2">
    <source>
        <dbReference type="ARBA" id="ARBA00011738"/>
    </source>
</evidence>
<protein>
    <recommendedName>
        <fullName evidence="3">glutathione transferase</fullName>
        <ecNumber evidence="3">2.5.1.18</ecNumber>
    </recommendedName>
    <alternativeName>
        <fullName evidence="5">GST class-theta</fullName>
    </alternativeName>
</protein>
<dbReference type="InterPro" id="IPR010987">
    <property type="entry name" value="Glutathione-S-Trfase_C-like"/>
</dbReference>
<dbReference type="CDD" id="cd03045">
    <property type="entry name" value="GST_N_Delta_Epsilon"/>
    <property type="match status" value="1"/>
</dbReference>
<comment type="catalytic activity">
    <reaction evidence="6">
        <text>RX + glutathione = an S-substituted glutathione + a halide anion + H(+)</text>
        <dbReference type="Rhea" id="RHEA:16437"/>
        <dbReference type="ChEBI" id="CHEBI:15378"/>
        <dbReference type="ChEBI" id="CHEBI:16042"/>
        <dbReference type="ChEBI" id="CHEBI:17792"/>
        <dbReference type="ChEBI" id="CHEBI:57925"/>
        <dbReference type="ChEBI" id="CHEBI:90779"/>
        <dbReference type="EC" id="2.5.1.18"/>
    </reaction>
</comment>
<feature type="domain" description="GST C-terminal" evidence="8">
    <location>
        <begin position="89"/>
        <end position="218"/>
    </location>
</feature>
<dbReference type="PANTHER" id="PTHR43969:SF9">
    <property type="entry name" value="GLUTATHIONE S TRANSFERASE D10, ISOFORM A-RELATED"/>
    <property type="match status" value="1"/>
</dbReference>
<dbReference type="PROSITE" id="PS50405">
    <property type="entry name" value="GST_CTER"/>
    <property type="match status" value="1"/>
</dbReference>
<feature type="domain" description="GST N-terminal" evidence="7">
    <location>
        <begin position="2"/>
        <end position="83"/>
    </location>
</feature>
<evidence type="ECO:0000256" key="3">
    <source>
        <dbReference type="ARBA" id="ARBA00012452"/>
    </source>
</evidence>
<evidence type="ECO:0000259" key="8">
    <source>
        <dbReference type="PROSITE" id="PS50405"/>
    </source>
</evidence>
<accession>A0AAG5CWP3</accession>
<dbReference type="PROSITE" id="PS51354">
    <property type="entry name" value="GLUTAREDOXIN_2"/>
    <property type="match status" value="1"/>
</dbReference>
<dbReference type="Pfam" id="PF13417">
    <property type="entry name" value="GST_N_3"/>
    <property type="match status" value="1"/>
</dbReference>
<dbReference type="AlphaFoldDB" id="A0AAG5CWP3"/>
<dbReference type="EnsemblMetazoa" id="ENSAATROPT003016">
    <property type="protein sequence ID" value="ENSAATROPP002893"/>
    <property type="gene ID" value="ENSAATROPG002392"/>
</dbReference>
<dbReference type="FunFam" id="3.40.30.10:FF:000034">
    <property type="entry name" value="glutathione S-transferase 1"/>
    <property type="match status" value="1"/>
</dbReference>
<dbReference type="CDD" id="cd03177">
    <property type="entry name" value="GST_C_Delta_Epsilon"/>
    <property type="match status" value="1"/>
</dbReference>
<dbReference type="Gene3D" id="1.20.1050.10">
    <property type="match status" value="1"/>
</dbReference>
<dbReference type="InterPro" id="IPR004045">
    <property type="entry name" value="Glutathione_S-Trfase_N"/>
</dbReference>